<gene>
    <name evidence="8" type="ORF">FHX80_1311</name>
</gene>
<evidence type="ECO:0000256" key="1">
    <source>
        <dbReference type="ARBA" id="ARBA00004141"/>
    </source>
</evidence>
<feature type="transmembrane region" description="Helical" evidence="6">
    <location>
        <begin position="103"/>
        <end position="121"/>
    </location>
</feature>
<evidence type="ECO:0000313" key="9">
    <source>
        <dbReference type="Proteomes" id="UP000318186"/>
    </source>
</evidence>
<evidence type="ECO:0000259" key="7">
    <source>
        <dbReference type="Pfam" id="PF13515"/>
    </source>
</evidence>
<feature type="transmembrane region" description="Helical" evidence="6">
    <location>
        <begin position="78"/>
        <end position="97"/>
    </location>
</feature>
<name>A0A561TU00_9ACTN</name>
<dbReference type="EMBL" id="VIWW01000003">
    <property type="protein sequence ID" value="TWF90596.1"/>
    <property type="molecule type" value="Genomic_DNA"/>
</dbReference>
<evidence type="ECO:0000256" key="2">
    <source>
        <dbReference type="ARBA" id="ARBA00022692"/>
    </source>
</evidence>
<proteinExistence type="predicted"/>
<evidence type="ECO:0000256" key="5">
    <source>
        <dbReference type="SAM" id="MobiDB-lite"/>
    </source>
</evidence>
<keyword evidence="4 6" id="KW-0472">Membrane</keyword>
<protein>
    <submittedName>
        <fullName evidence="8">Uncharacterized membrane protein YgaE (UPF0421/DUF939 family)</fullName>
    </submittedName>
</protein>
<dbReference type="Proteomes" id="UP000318186">
    <property type="component" value="Unassembled WGS sequence"/>
</dbReference>
<organism evidence="8 9">
    <name type="scientific">Streptomyces brevispora</name>
    <dbReference type="NCBI Taxonomy" id="887462"/>
    <lineage>
        <taxon>Bacteria</taxon>
        <taxon>Bacillati</taxon>
        <taxon>Actinomycetota</taxon>
        <taxon>Actinomycetes</taxon>
        <taxon>Kitasatosporales</taxon>
        <taxon>Streptomycetaceae</taxon>
        <taxon>Streptomyces</taxon>
    </lineage>
</organism>
<comment type="caution">
    <text evidence="8">The sequence shown here is derived from an EMBL/GenBank/DDBJ whole genome shotgun (WGS) entry which is preliminary data.</text>
</comment>
<feature type="domain" description="Integral membrane bound transporter" evidence="7">
    <location>
        <begin position="49"/>
        <end position="163"/>
    </location>
</feature>
<feature type="region of interest" description="Disordered" evidence="5">
    <location>
        <begin position="365"/>
        <end position="398"/>
    </location>
</feature>
<evidence type="ECO:0000313" key="8">
    <source>
        <dbReference type="EMBL" id="TWF90596.1"/>
    </source>
</evidence>
<feature type="compositionally biased region" description="Basic residues" evidence="5">
    <location>
        <begin position="388"/>
        <end position="398"/>
    </location>
</feature>
<evidence type="ECO:0000256" key="4">
    <source>
        <dbReference type="ARBA" id="ARBA00023136"/>
    </source>
</evidence>
<reference evidence="8 9" key="1">
    <citation type="submission" date="2019-06" db="EMBL/GenBank/DDBJ databases">
        <title>Sequencing the genomes of 1000 actinobacteria strains.</title>
        <authorList>
            <person name="Klenk H.-P."/>
        </authorList>
    </citation>
    <scope>NUCLEOTIDE SEQUENCE [LARGE SCALE GENOMIC DNA]</scope>
    <source>
        <strain evidence="8 9">DSM 42059</strain>
    </source>
</reference>
<evidence type="ECO:0000256" key="6">
    <source>
        <dbReference type="SAM" id="Phobius"/>
    </source>
</evidence>
<dbReference type="GO" id="GO:0016020">
    <property type="term" value="C:membrane"/>
    <property type="evidence" value="ECO:0007669"/>
    <property type="project" value="UniProtKB-SubCell"/>
</dbReference>
<accession>A0A561TU00</accession>
<dbReference type="Pfam" id="PF13515">
    <property type="entry name" value="FUSC_2"/>
    <property type="match status" value="1"/>
</dbReference>
<dbReference type="InterPro" id="IPR049453">
    <property type="entry name" value="Memb_transporter_dom"/>
</dbReference>
<dbReference type="AlphaFoldDB" id="A0A561TU00"/>
<keyword evidence="3 6" id="KW-1133">Transmembrane helix</keyword>
<keyword evidence="2 6" id="KW-0812">Transmembrane</keyword>
<sequence length="398" mass="42807">MWRRRRGRVARWRRALLHVASGAWGRVTSGIWPIVQQTAAASTAWLTARHLVDHRLPFFAPIAAVVALNAARGERGVNAVRLLLGVVVGILAADAAVPMLHHGYGALTAATFAAMLVALALGGERIVIAQAAVSAILAVTVGGGAGPQRLTDALIGAGVALLFSQLVFPAEPVMLLRHAEAAALTDLTDLVRHTAEALERNDQTLNDSVAQRLPTTRDTLSDLAHARLRSSAIARHSPLWWGRGSTVLRECHDAGRLDLLGMSCLMLARIATAHRVGDSRQLAKPAPAVRELADILETLASAPEDHDTRQRAAQRALDLIRRLQASDTTKDPRPIALHMAVHMTATDLIAFAGVDPATAVEVARQARTAPEQSPDLQVRAPPSTPLTRLRRRRRRPGR</sequence>
<evidence type="ECO:0000256" key="3">
    <source>
        <dbReference type="ARBA" id="ARBA00022989"/>
    </source>
</evidence>
<comment type="subcellular location">
    <subcellularLocation>
        <location evidence="1">Membrane</location>
        <topology evidence="1">Multi-pass membrane protein</topology>
    </subcellularLocation>
</comment>